<feature type="transmembrane region" description="Helical" evidence="1">
    <location>
        <begin position="102"/>
        <end position="128"/>
    </location>
</feature>
<reference evidence="2" key="1">
    <citation type="submission" date="2021-06" db="EMBL/GenBank/DDBJ databases">
        <title>Parelaphostrongylus tenuis whole genome reference sequence.</title>
        <authorList>
            <person name="Garwood T.J."/>
            <person name="Larsen P.A."/>
            <person name="Fountain-Jones N.M."/>
            <person name="Garbe J.R."/>
            <person name="Macchietto M.G."/>
            <person name="Kania S.A."/>
            <person name="Gerhold R.W."/>
            <person name="Richards J.E."/>
            <person name="Wolf T.M."/>
        </authorList>
    </citation>
    <scope>NUCLEOTIDE SEQUENCE</scope>
    <source>
        <strain evidence="2">MNPRO001-30</strain>
        <tissue evidence="2">Meninges</tissue>
    </source>
</reference>
<proteinExistence type="predicted"/>
<feature type="transmembrane region" description="Helical" evidence="1">
    <location>
        <begin position="148"/>
        <end position="176"/>
    </location>
</feature>
<keyword evidence="1" id="KW-0812">Transmembrane</keyword>
<feature type="transmembrane region" description="Helical" evidence="1">
    <location>
        <begin position="34"/>
        <end position="60"/>
    </location>
</feature>
<keyword evidence="1" id="KW-1133">Transmembrane helix</keyword>
<name>A0AAD5MPL8_PARTN</name>
<keyword evidence="1" id="KW-0472">Membrane</keyword>
<dbReference type="Proteomes" id="UP001196413">
    <property type="component" value="Unassembled WGS sequence"/>
</dbReference>
<keyword evidence="3" id="KW-1185">Reference proteome</keyword>
<comment type="caution">
    <text evidence="2">The sequence shown here is derived from an EMBL/GenBank/DDBJ whole genome shotgun (WGS) entry which is preliminary data.</text>
</comment>
<evidence type="ECO:0000313" key="2">
    <source>
        <dbReference type="EMBL" id="KAJ1362450.1"/>
    </source>
</evidence>
<accession>A0AAD5MPL8</accession>
<gene>
    <name evidence="2" type="ORF">KIN20_021993</name>
</gene>
<dbReference type="EMBL" id="JAHQIW010004447">
    <property type="protein sequence ID" value="KAJ1362450.1"/>
    <property type="molecule type" value="Genomic_DNA"/>
</dbReference>
<protein>
    <submittedName>
        <fullName evidence="2">Uncharacterized protein</fullName>
    </submittedName>
</protein>
<evidence type="ECO:0000313" key="3">
    <source>
        <dbReference type="Proteomes" id="UP001196413"/>
    </source>
</evidence>
<sequence>MLRTFILPWVFRTMPRIFKLDSSQRRFFTCCNKLHVKIAFFIIVVLTVIAEIIESVSYVIAGFPRFSTVFTILIEIWEYIVTLSMVLAFWRESCLLMLPFIGQMLVVVVMMLILLLQLLYCAIAPYSSLAERLFVDGRYTFVQREKKLFVMLTVIGLSTALAIWFLNIGFATYAYFDYLKQKNNKKSKRSPREQMSFFSSIPTTE</sequence>
<dbReference type="AlphaFoldDB" id="A0AAD5MPL8"/>
<organism evidence="2 3">
    <name type="scientific">Parelaphostrongylus tenuis</name>
    <name type="common">Meningeal worm</name>
    <dbReference type="NCBI Taxonomy" id="148309"/>
    <lineage>
        <taxon>Eukaryota</taxon>
        <taxon>Metazoa</taxon>
        <taxon>Ecdysozoa</taxon>
        <taxon>Nematoda</taxon>
        <taxon>Chromadorea</taxon>
        <taxon>Rhabditida</taxon>
        <taxon>Rhabditina</taxon>
        <taxon>Rhabditomorpha</taxon>
        <taxon>Strongyloidea</taxon>
        <taxon>Metastrongylidae</taxon>
        <taxon>Parelaphostrongylus</taxon>
    </lineage>
</organism>
<feature type="transmembrane region" description="Helical" evidence="1">
    <location>
        <begin position="66"/>
        <end position="90"/>
    </location>
</feature>
<evidence type="ECO:0000256" key="1">
    <source>
        <dbReference type="SAM" id="Phobius"/>
    </source>
</evidence>